<dbReference type="RefSeq" id="WP_099003052.1">
    <property type="nucleotide sequence ID" value="NZ_CP077158.1"/>
</dbReference>
<evidence type="ECO:0000313" key="2">
    <source>
        <dbReference type="Proteomes" id="UP000223525"/>
    </source>
</evidence>
<organism evidence="1 2">
    <name type="scientific">Fusobacterium nucleatum subsp. polymorphum</name>
    <name type="common">Fusobacterium polymorphum</name>
    <dbReference type="NCBI Taxonomy" id="76857"/>
    <lineage>
        <taxon>Bacteria</taxon>
        <taxon>Fusobacteriati</taxon>
        <taxon>Fusobacteriota</taxon>
        <taxon>Fusobacteriia</taxon>
        <taxon>Fusobacteriales</taxon>
        <taxon>Fusobacteriaceae</taxon>
        <taxon>Fusobacterium</taxon>
    </lineage>
</organism>
<protein>
    <submittedName>
        <fullName evidence="1">Uncharacterized protein</fullName>
    </submittedName>
</protein>
<gene>
    <name evidence="1" type="ORF">CA836_09535</name>
</gene>
<dbReference type="AlphaFoldDB" id="A0A2C6B059"/>
<comment type="caution">
    <text evidence="1">The sequence shown here is derived from an EMBL/GenBank/DDBJ whole genome shotgun (WGS) entry which is preliminary data.</text>
</comment>
<sequence length="241" mass="28440">MEKEKKLYEALDLGKDCIVVPRQAIGKLSNNDILGPIFSILPLFYEKDRKDTIVLTLKDMINHLLITDNLFLKNIVDINNTHLYYIQILRNDTFKITIQRENMNKFLKEVNRLKYVVIKKEQGTYLEDKNLSFGATGLLKFLLENEELKNIETHFDFSRRLSRSSFIKKEKIETTKKYLKELEKNNYYYLFDIIDRKQIEKGIEYQVVTVSNYVISAKEAKKYLGLSDEKIVSIYPMGEVK</sequence>
<name>A0A2C6B059_FUSNP</name>
<proteinExistence type="predicted"/>
<dbReference type="EMBL" id="NIRK01000001">
    <property type="protein sequence ID" value="PHH99865.1"/>
    <property type="molecule type" value="Genomic_DNA"/>
</dbReference>
<evidence type="ECO:0000313" key="1">
    <source>
        <dbReference type="EMBL" id="PHH99865.1"/>
    </source>
</evidence>
<dbReference type="Proteomes" id="UP000223525">
    <property type="component" value="Unassembled WGS sequence"/>
</dbReference>
<accession>A0A2C6B059</accession>
<reference evidence="1 2" key="1">
    <citation type="submission" date="2017-06" db="EMBL/GenBank/DDBJ databases">
        <title>Draft genome sequence of Fusobacterium nucleatum subsp. polymorphum KCOM 1248 (=ChDC F113).</title>
        <authorList>
            <person name="Kook J.-K."/>
            <person name="Park S.-N."/>
            <person name="Lim Y.K."/>
            <person name="Roh H."/>
        </authorList>
    </citation>
    <scope>NUCLEOTIDE SEQUENCE [LARGE SCALE GENOMIC DNA]</scope>
    <source>
        <strain evidence="2">KCOM 1248 (ChDC F113)</strain>
    </source>
</reference>